<sequence>MNEKEYDNLLHIQTAGTLELLNQSPHYNRYEATPYEALDALFEEYEIGRLDGFVDFGCGKARVSFYVHHRFQASVTGIEMNGQLYQDAIENLVKYRRKNKRKGGAISFDRCLAETYKIEPSENRFYFFNPFSIQIFMNVIGNILLSVERNARPVDVILYYPTNEYVQFMDSQTPFRLVKEVQADTLYENDENERFLVYRFGG</sequence>
<dbReference type="Proteomes" id="UP001303902">
    <property type="component" value="Chromosome"/>
</dbReference>
<dbReference type="Gene3D" id="3.40.50.150">
    <property type="entry name" value="Vaccinia Virus protein VP39"/>
    <property type="match status" value="1"/>
</dbReference>
<dbReference type="SUPFAM" id="SSF53335">
    <property type="entry name" value="S-adenosyl-L-methionine-dependent methyltransferases"/>
    <property type="match status" value="1"/>
</dbReference>
<keyword evidence="2" id="KW-1185">Reference proteome</keyword>
<dbReference type="RefSeq" id="WP_317967633.1">
    <property type="nucleotide sequence ID" value="NZ_CP129118.1"/>
</dbReference>
<dbReference type="GO" id="GO:0008168">
    <property type="term" value="F:methyltransferase activity"/>
    <property type="evidence" value="ECO:0007669"/>
    <property type="project" value="UniProtKB-KW"/>
</dbReference>
<keyword evidence="1" id="KW-0808">Transferase</keyword>
<keyword evidence="1" id="KW-0489">Methyltransferase</keyword>
<dbReference type="EMBL" id="CP129118">
    <property type="protein sequence ID" value="WOV87480.1"/>
    <property type="molecule type" value="Genomic_DNA"/>
</dbReference>
<evidence type="ECO:0000313" key="1">
    <source>
        <dbReference type="EMBL" id="WOV87480.1"/>
    </source>
</evidence>
<accession>A0ABZ0L4S1</accession>
<dbReference type="GO" id="GO:0032259">
    <property type="term" value="P:methylation"/>
    <property type="evidence" value="ECO:0007669"/>
    <property type="project" value="UniProtKB-KW"/>
</dbReference>
<name>A0ABZ0L4S1_9BACL</name>
<evidence type="ECO:0000313" key="2">
    <source>
        <dbReference type="Proteomes" id="UP001303902"/>
    </source>
</evidence>
<protein>
    <submittedName>
        <fullName evidence="1">SAM-dependent methyltransferase</fullName>
    </submittedName>
</protein>
<organism evidence="1 2">
    <name type="scientific">Sporosarcina oncorhynchi</name>
    <dbReference type="NCBI Taxonomy" id="3056444"/>
    <lineage>
        <taxon>Bacteria</taxon>
        <taxon>Bacillati</taxon>
        <taxon>Bacillota</taxon>
        <taxon>Bacilli</taxon>
        <taxon>Bacillales</taxon>
        <taxon>Caryophanaceae</taxon>
        <taxon>Sporosarcina</taxon>
    </lineage>
</organism>
<reference evidence="1 2" key="1">
    <citation type="submission" date="2023-06" db="EMBL/GenBank/DDBJ databases">
        <title>Sporosarcina sp. nov., isolated from Korean tranditional fermented seafood 'Jeotgal'.</title>
        <authorList>
            <person name="Yang A.I."/>
            <person name="Shin N.-R."/>
        </authorList>
    </citation>
    <scope>NUCLEOTIDE SEQUENCE [LARGE SCALE GENOMIC DNA]</scope>
    <source>
        <strain evidence="1 2">T2O-4</strain>
    </source>
</reference>
<gene>
    <name evidence="1" type="ORF">QWT69_16775</name>
</gene>
<dbReference type="InterPro" id="IPR029063">
    <property type="entry name" value="SAM-dependent_MTases_sf"/>
</dbReference>
<proteinExistence type="predicted"/>